<dbReference type="SUPFAM" id="SSF56784">
    <property type="entry name" value="HAD-like"/>
    <property type="match status" value="1"/>
</dbReference>
<comment type="pathway">
    <text evidence="2">Organic acid metabolism; glycolate biosynthesis; glycolate from 2-phosphoglycolate: step 1/1.</text>
</comment>
<evidence type="ECO:0000313" key="5">
    <source>
        <dbReference type="EMBL" id="RFZ82025.1"/>
    </source>
</evidence>
<evidence type="ECO:0000256" key="1">
    <source>
        <dbReference type="ARBA" id="ARBA00000830"/>
    </source>
</evidence>
<dbReference type="EMBL" id="QWDE01000003">
    <property type="protein sequence ID" value="RFZ82025.1"/>
    <property type="molecule type" value="Genomic_DNA"/>
</dbReference>
<evidence type="ECO:0000313" key="6">
    <source>
        <dbReference type="Proteomes" id="UP000260823"/>
    </source>
</evidence>
<organism evidence="5 6">
    <name type="scientific">Mucilaginibacter terrenus</name>
    <dbReference type="NCBI Taxonomy" id="2482727"/>
    <lineage>
        <taxon>Bacteria</taxon>
        <taxon>Pseudomonadati</taxon>
        <taxon>Bacteroidota</taxon>
        <taxon>Sphingobacteriia</taxon>
        <taxon>Sphingobacteriales</taxon>
        <taxon>Sphingobacteriaceae</taxon>
        <taxon>Mucilaginibacter</taxon>
    </lineage>
</organism>
<dbReference type="InterPro" id="IPR036412">
    <property type="entry name" value="HAD-like_sf"/>
</dbReference>
<evidence type="ECO:0000256" key="2">
    <source>
        <dbReference type="ARBA" id="ARBA00004818"/>
    </source>
</evidence>
<dbReference type="InterPro" id="IPR041492">
    <property type="entry name" value="HAD_2"/>
</dbReference>
<dbReference type="AlphaFoldDB" id="A0A3E2NLZ9"/>
<dbReference type="InterPro" id="IPR023214">
    <property type="entry name" value="HAD_sf"/>
</dbReference>
<keyword evidence="5" id="KW-0378">Hydrolase</keyword>
<comment type="similarity">
    <text evidence="3">Belongs to the HAD-like hydrolase superfamily. CbbY/CbbZ/Gph/YieH family.</text>
</comment>
<dbReference type="InterPro" id="IPR050155">
    <property type="entry name" value="HAD-like_hydrolase_sf"/>
</dbReference>
<dbReference type="PANTHER" id="PTHR43434:SF1">
    <property type="entry name" value="PHOSPHOGLYCOLATE PHOSPHATASE"/>
    <property type="match status" value="1"/>
</dbReference>
<dbReference type="Pfam" id="PF13419">
    <property type="entry name" value="HAD_2"/>
    <property type="match status" value="1"/>
</dbReference>
<comment type="catalytic activity">
    <reaction evidence="1">
        <text>2-phosphoglycolate + H2O = glycolate + phosphate</text>
        <dbReference type="Rhea" id="RHEA:14369"/>
        <dbReference type="ChEBI" id="CHEBI:15377"/>
        <dbReference type="ChEBI" id="CHEBI:29805"/>
        <dbReference type="ChEBI" id="CHEBI:43474"/>
        <dbReference type="ChEBI" id="CHEBI:58033"/>
        <dbReference type="EC" id="3.1.3.18"/>
    </reaction>
</comment>
<dbReference type="Gene3D" id="1.10.150.240">
    <property type="entry name" value="Putative phosphatase, domain 2"/>
    <property type="match status" value="1"/>
</dbReference>
<dbReference type="Proteomes" id="UP000260823">
    <property type="component" value="Unassembled WGS sequence"/>
</dbReference>
<dbReference type="Gene3D" id="3.40.50.1000">
    <property type="entry name" value="HAD superfamily/HAD-like"/>
    <property type="match status" value="1"/>
</dbReference>
<dbReference type="EC" id="3.1.3.18" evidence="4"/>
<dbReference type="InterPro" id="IPR023198">
    <property type="entry name" value="PGP-like_dom2"/>
</dbReference>
<comment type="caution">
    <text evidence="5">The sequence shown here is derived from an EMBL/GenBank/DDBJ whole genome shotgun (WGS) entry which is preliminary data.</text>
</comment>
<evidence type="ECO:0000256" key="3">
    <source>
        <dbReference type="ARBA" id="ARBA00006171"/>
    </source>
</evidence>
<dbReference type="PANTHER" id="PTHR43434">
    <property type="entry name" value="PHOSPHOGLYCOLATE PHOSPHATASE"/>
    <property type="match status" value="1"/>
</dbReference>
<evidence type="ECO:0000256" key="4">
    <source>
        <dbReference type="ARBA" id="ARBA00013078"/>
    </source>
</evidence>
<sequence>MFKFTTIMQKPDSLIFDMDGTLWDAVDTYAHSWNVMFEELGIDKTINREQLAGMVGWEGKKVIEVMMPEFEPEKRLEIYAQVNEKRKILIPQMGGILYDGVIEGLEALAEKYQLFILSNCAKGVIRQFIDWSGIDQHITDEIAYGINYMPKNHNIKLLVDKYDLKNPYYVGDTAGDGEQSRIAGIPYVFVSYGFGETDDYDLKFDDFPSLTNYFVNL</sequence>
<proteinExistence type="inferred from homology"/>
<dbReference type="GO" id="GO:0006281">
    <property type="term" value="P:DNA repair"/>
    <property type="evidence" value="ECO:0007669"/>
    <property type="project" value="TreeGrafter"/>
</dbReference>
<accession>A0A3E2NLZ9</accession>
<protein>
    <recommendedName>
        <fullName evidence="4">phosphoglycolate phosphatase</fullName>
        <ecNumber evidence="4">3.1.3.18</ecNumber>
    </recommendedName>
</protein>
<gene>
    <name evidence="5" type="ORF">DYU05_15455</name>
</gene>
<reference evidence="5 6" key="1">
    <citation type="submission" date="2018-08" db="EMBL/GenBank/DDBJ databases">
        <title>Mucilaginibacter terrae sp. nov., isolated from manganese diggings.</title>
        <authorList>
            <person name="Huang Y."/>
            <person name="Zhou Z."/>
        </authorList>
    </citation>
    <scope>NUCLEOTIDE SEQUENCE [LARGE SCALE GENOMIC DNA]</scope>
    <source>
        <strain evidence="5 6">ZH6</strain>
    </source>
</reference>
<name>A0A3E2NLZ9_9SPHI</name>
<dbReference type="GO" id="GO:0008967">
    <property type="term" value="F:phosphoglycolate phosphatase activity"/>
    <property type="evidence" value="ECO:0007669"/>
    <property type="project" value="UniProtKB-EC"/>
</dbReference>
<keyword evidence="6" id="KW-1185">Reference proteome</keyword>